<proteinExistence type="predicted"/>
<keyword evidence="2" id="KW-1185">Reference proteome</keyword>
<dbReference type="Proteomes" id="UP001595530">
    <property type="component" value="Unassembled WGS sequence"/>
</dbReference>
<gene>
    <name evidence="1" type="ORF">ACFOFO_25160</name>
</gene>
<evidence type="ECO:0000313" key="2">
    <source>
        <dbReference type="Proteomes" id="UP001595530"/>
    </source>
</evidence>
<accession>A0ABV7F822</accession>
<sequence>MQSEHIEGYEIEYAGVLLPSDDGWAAHVAIYGPSPNPMHRNCIFADQGVSVDTVFPNAESAEAEAHKVALSMLASVTHHGAGDTK</sequence>
<reference evidence="2" key="1">
    <citation type="journal article" date="2019" name="Int. J. Syst. Evol. Microbiol.">
        <title>The Global Catalogue of Microorganisms (GCM) 10K type strain sequencing project: providing services to taxonomists for standard genome sequencing and annotation.</title>
        <authorList>
            <consortium name="The Broad Institute Genomics Platform"/>
            <consortium name="The Broad Institute Genome Sequencing Center for Infectious Disease"/>
            <person name="Wu L."/>
            <person name="Ma J."/>
        </authorList>
    </citation>
    <scope>NUCLEOTIDE SEQUENCE [LARGE SCALE GENOMIC DNA]</scope>
    <source>
        <strain evidence="2">KCTC 42986</strain>
    </source>
</reference>
<evidence type="ECO:0000313" key="1">
    <source>
        <dbReference type="EMBL" id="MFC3111199.1"/>
    </source>
</evidence>
<dbReference type="EMBL" id="JBHRTP010000104">
    <property type="protein sequence ID" value="MFC3111199.1"/>
    <property type="molecule type" value="Genomic_DNA"/>
</dbReference>
<dbReference type="RefSeq" id="WP_390329187.1">
    <property type="nucleotide sequence ID" value="NZ_JBHRTP010000104.1"/>
</dbReference>
<organism evidence="1 2">
    <name type="scientific">Undibacterium arcticum</name>
    <dbReference type="NCBI Taxonomy" id="1762892"/>
    <lineage>
        <taxon>Bacteria</taxon>
        <taxon>Pseudomonadati</taxon>
        <taxon>Pseudomonadota</taxon>
        <taxon>Betaproteobacteria</taxon>
        <taxon>Burkholderiales</taxon>
        <taxon>Oxalobacteraceae</taxon>
        <taxon>Undibacterium</taxon>
    </lineage>
</organism>
<name>A0ABV7F822_9BURK</name>
<protein>
    <submittedName>
        <fullName evidence="1">Uncharacterized protein</fullName>
    </submittedName>
</protein>
<comment type="caution">
    <text evidence="1">The sequence shown here is derived from an EMBL/GenBank/DDBJ whole genome shotgun (WGS) entry which is preliminary data.</text>
</comment>